<protein>
    <submittedName>
        <fullName evidence="2">Pepsin II-4</fullName>
    </submittedName>
</protein>
<sequence length="797" mass="86979">MMDPFACFSPPIWPYIPPPPGLEHNFSWKTCQTQSRNKRRRGPKPSPAKQARDAARRLSHRAGREDRASAISEFGQAVEKLLLSEAGLLGTFFKSLSQAAQKHRQRVRDCFPLPPLAKWPGDKCVPKEREGPALTIANLCILSLNILWADFKLLRVVATAAAPTAPQLEAQRHVADKVLRMLDRFASAAGESWCWRGAFGKFEKAAAVASEPLVGAAVDLPLQAATCDPLLHVDQGLNDAVREVSNIFPFPEKCLLGDSCATPSRSTEYLTLVSRELACGKLRLRLSVKGAAPVFAVGKSTAGRQRKVWNGAALSAAAAKPPEPPRLANPSSFLDLEIEPGSPIWFSKRDAETFFDVLRVPDQLRPWFGQAAVKVSDLMEVGGCSLSYLQELVDDSGTQQLTVGDTVFPVNIVWPMGFSWSSVVAQSTTLARVTASGVALENVLSMCHPPPADQSELCMVATDDTVFMHREVTKGQETLANFDASLQAAGIPRKVSKDITLVEQTTALGCDISSRPHVVEPAVPKLLTCIAAGLDLLRAKTASPRAVNALLGLLQWFCLLQRPVFGVFHHVYDFVRQQPDRQRVEVPRPVLQEFAVALGLLPLLSVSLDKQYYTEILACDAAPEFGFGVSAVKCSVGAVSRLGRLSERRGDFVRVHKNAGEEPEKSRLGVPHRLVFGKKEFRTIVSSRAKWKAHSSTLEGHALLLTLKWLARSRLKHHKKVVILVDAKAVLGAAAKGRTSAPGMRSVIRAIGAHALACDLLVRLVYIPSEDNPADCPSRGRKVVRPEAGGKRRQKHL</sequence>
<keyword evidence="3" id="KW-1185">Reference proteome</keyword>
<dbReference type="EMBL" id="CAXAMM010002403">
    <property type="protein sequence ID" value="CAK8996029.1"/>
    <property type="molecule type" value="Genomic_DNA"/>
</dbReference>
<accession>A0ABP0I0E3</accession>
<evidence type="ECO:0000256" key="1">
    <source>
        <dbReference type="SAM" id="MobiDB-lite"/>
    </source>
</evidence>
<evidence type="ECO:0000313" key="2">
    <source>
        <dbReference type="EMBL" id="CAK8996029.1"/>
    </source>
</evidence>
<feature type="compositionally biased region" description="Basic and acidic residues" evidence="1">
    <location>
        <begin position="50"/>
        <end position="64"/>
    </location>
</feature>
<organism evidence="2 3">
    <name type="scientific">Durusdinium trenchii</name>
    <dbReference type="NCBI Taxonomy" id="1381693"/>
    <lineage>
        <taxon>Eukaryota</taxon>
        <taxon>Sar</taxon>
        <taxon>Alveolata</taxon>
        <taxon>Dinophyceae</taxon>
        <taxon>Suessiales</taxon>
        <taxon>Symbiodiniaceae</taxon>
        <taxon>Durusdinium</taxon>
    </lineage>
</organism>
<gene>
    <name evidence="2" type="ORF">SCF082_LOCUS4613</name>
</gene>
<name>A0ABP0I0E3_9DINO</name>
<proteinExistence type="predicted"/>
<evidence type="ECO:0000313" key="3">
    <source>
        <dbReference type="Proteomes" id="UP001642464"/>
    </source>
</evidence>
<comment type="caution">
    <text evidence="2">The sequence shown here is derived from an EMBL/GenBank/DDBJ whole genome shotgun (WGS) entry which is preliminary data.</text>
</comment>
<feature type="region of interest" description="Disordered" evidence="1">
    <location>
        <begin position="31"/>
        <end position="64"/>
    </location>
</feature>
<feature type="region of interest" description="Disordered" evidence="1">
    <location>
        <begin position="773"/>
        <end position="797"/>
    </location>
</feature>
<reference evidence="2 3" key="1">
    <citation type="submission" date="2024-02" db="EMBL/GenBank/DDBJ databases">
        <authorList>
            <person name="Chen Y."/>
            <person name="Shah S."/>
            <person name="Dougan E. K."/>
            <person name="Thang M."/>
            <person name="Chan C."/>
        </authorList>
    </citation>
    <scope>NUCLEOTIDE SEQUENCE [LARGE SCALE GENOMIC DNA]</scope>
</reference>
<dbReference type="Proteomes" id="UP001642464">
    <property type="component" value="Unassembled WGS sequence"/>
</dbReference>